<sequence length="326" mass="35142">MAEMQATPSIVSNELTRTYLLQAWARCCTCLGHDFAPYLPLVMPTLLEAATQQAEFEVDPTTLSSDDDEDESGGSTDSDDIQLAQANDKCLSVRTSILEEKATACQLLAGMVADLEDAFFPYAIQCVAISTGVSAKDHSDVAIKQMVDFALGRLVNALTSEPEVDLVVSIMQSMTSCLADARSVHSTLELNEAQLSELVHGLLVVLGDSFQRRAIRRGAGSDMEDDDDDASQSSETQVAEQELQFVLAECIGTLAKTHGAAFFPVIMSLLWEKVAALAAPGCLVEDRRLALFVVDDVLEHCGPAMRRLDVLLPVLESALGEVNEPS</sequence>
<dbReference type="GO" id="GO:0005737">
    <property type="term" value="C:cytoplasm"/>
    <property type="evidence" value="ECO:0007669"/>
    <property type="project" value="UniProtKB-SubCell"/>
</dbReference>
<name>A0A8S9TXG2_PHYIN</name>
<dbReference type="InterPro" id="IPR041389">
    <property type="entry name" value="Importin_rep_6"/>
</dbReference>
<dbReference type="AlphaFoldDB" id="A0A8S9TXG2"/>
<dbReference type="GO" id="GO:0006606">
    <property type="term" value="P:protein import into nucleus"/>
    <property type="evidence" value="ECO:0007669"/>
    <property type="project" value="InterPro"/>
</dbReference>
<keyword evidence="4" id="KW-0677">Repeat</keyword>
<proteinExistence type="predicted"/>
<reference evidence="7" key="1">
    <citation type="submission" date="2020-03" db="EMBL/GenBank/DDBJ databases">
        <title>Hybrid Assembly of Korean Phytophthora infestans isolates.</title>
        <authorList>
            <person name="Prokchorchik M."/>
            <person name="Lee Y."/>
            <person name="Seo J."/>
            <person name="Cho J.-H."/>
            <person name="Park Y.-E."/>
            <person name="Jang D.-C."/>
            <person name="Im J.-S."/>
            <person name="Choi J.-G."/>
            <person name="Park H.-J."/>
            <person name="Lee G.-B."/>
            <person name="Lee Y.-G."/>
            <person name="Hong S.-Y."/>
            <person name="Cho K."/>
            <person name="Sohn K.H."/>
        </authorList>
    </citation>
    <scope>NUCLEOTIDE SEQUENCE</scope>
    <source>
        <strain evidence="7">KR_2_A2</strain>
    </source>
</reference>
<dbReference type="Pfam" id="PF18829">
    <property type="entry name" value="Importin_rep_6"/>
    <property type="match status" value="1"/>
</dbReference>
<evidence type="ECO:0000256" key="2">
    <source>
        <dbReference type="ARBA" id="ARBA00022448"/>
    </source>
</evidence>
<evidence type="ECO:0000313" key="8">
    <source>
        <dbReference type="Proteomes" id="UP000704712"/>
    </source>
</evidence>
<dbReference type="InterPro" id="IPR016024">
    <property type="entry name" value="ARM-type_fold"/>
</dbReference>
<dbReference type="SUPFAM" id="SSF48371">
    <property type="entry name" value="ARM repeat"/>
    <property type="match status" value="1"/>
</dbReference>
<gene>
    <name evidence="7" type="ORF">GN958_ATG17405</name>
</gene>
<evidence type="ECO:0000313" key="7">
    <source>
        <dbReference type="EMBL" id="KAF4133386.1"/>
    </source>
</evidence>
<evidence type="ECO:0000256" key="5">
    <source>
        <dbReference type="ARBA" id="ARBA00022927"/>
    </source>
</evidence>
<evidence type="ECO:0000256" key="3">
    <source>
        <dbReference type="ARBA" id="ARBA00022490"/>
    </source>
</evidence>
<dbReference type="Proteomes" id="UP000704712">
    <property type="component" value="Unassembled WGS sequence"/>
</dbReference>
<protein>
    <submittedName>
        <fullName evidence="7">Uncharacterized protein</fullName>
    </submittedName>
</protein>
<comment type="caution">
    <text evidence="7">The sequence shown here is derived from an EMBL/GenBank/DDBJ whole genome shotgun (WGS) entry which is preliminary data.</text>
</comment>
<feature type="non-terminal residue" evidence="7">
    <location>
        <position position="326"/>
    </location>
</feature>
<dbReference type="Gene3D" id="1.25.10.10">
    <property type="entry name" value="Leucine-rich Repeat Variant"/>
    <property type="match status" value="1"/>
</dbReference>
<accession>A0A8S9TXG2</accession>
<keyword evidence="3" id="KW-0963">Cytoplasm</keyword>
<keyword evidence="2" id="KW-0813">Transport</keyword>
<feature type="compositionally biased region" description="Acidic residues" evidence="6">
    <location>
        <begin position="65"/>
        <end position="80"/>
    </location>
</feature>
<evidence type="ECO:0000256" key="6">
    <source>
        <dbReference type="SAM" id="MobiDB-lite"/>
    </source>
</evidence>
<evidence type="ECO:0000256" key="1">
    <source>
        <dbReference type="ARBA" id="ARBA00004496"/>
    </source>
</evidence>
<evidence type="ECO:0000256" key="4">
    <source>
        <dbReference type="ARBA" id="ARBA00022737"/>
    </source>
</evidence>
<keyword evidence="5" id="KW-0653">Protein transport</keyword>
<dbReference type="InterPro" id="IPR011989">
    <property type="entry name" value="ARM-like"/>
</dbReference>
<dbReference type="EMBL" id="JAACNO010002391">
    <property type="protein sequence ID" value="KAF4133386.1"/>
    <property type="molecule type" value="Genomic_DNA"/>
</dbReference>
<organism evidence="7 8">
    <name type="scientific">Phytophthora infestans</name>
    <name type="common">Potato late blight agent</name>
    <name type="synonym">Botrytis infestans</name>
    <dbReference type="NCBI Taxonomy" id="4787"/>
    <lineage>
        <taxon>Eukaryota</taxon>
        <taxon>Sar</taxon>
        <taxon>Stramenopiles</taxon>
        <taxon>Oomycota</taxon>
        <taxon>Peronosporomycetes</taxon>
        <taxon>Peronosporales</taxon>
        <taxon>Peronosporaceae</taxon>
        <taxon>Phytophthora</taxon>
    </lineage>
</organism>
<comment type="subcellular location">
    <subcellularLocation>
        <location evidence="1">Cytoplasm</location>
    </subcellularLocation>
</comment>
<dbReference type="InterPro" id="IPR040122">
    <property type="entry name" value="Importin_beta"/>
</dbReference>
<feature type="region of interest" description="Disordered" evidence="6">
    <location>
        <begin position="57"/>
        <end position="80"/>
    </location>
</feature>
<dbReference type="PANTHER" id="PTHR10527">
    <property type="entry name" value="IMPORTIN BETA"/>
    <property type="match status" value="1"/>
</dbReference>